<reference evidence="1" key="1">
    <citation type="submission" date="2024-01" db="EMBL/GenBank/DDBJ databases">
        <title>Bank of Algae and Cyanobacteria of the Azores (BACA) strain genomes.</title>
        <authorList>
            <person name="Luz R."/>
            <person name="Cordeiro R."/>
            <person name="Fonseca A."/>
            <person name="Goncalves V."/>
        </authorList>
    </citation>
    <scope>NUCLEOTIDE SEQUENCE</scope>
    <source>
        <strain evidence="1">BACA0141</strain>
    </source>
</reference>
<dbReference type="AlphaFoldDB" id="A0AAW9Q7E8"/>
<name>A0AAW9Q7E8_9CYAN</name>
<protein>
    <recommendedName>
        <fullName evidence="3">Lipoprotein SmpA/OmlA domain-containing protein</fullName>
    </recommendedName>
</protein>
<dbReference type="Proteomes" id="UP001333818">
    <property type="component" value="Unassembled WGS sequence"/>
</dbReference>
<evidence type="ECO:0000313" key="2">
    <source>
        <dbReference type="Proteomes" id="UP001333818"/>
    </source>
</evidence>
<organism evidence="1 2">
    <name type="scientific">Tumidithrix elongata BACA0141</name>
    <dbReference type="NCBI Taxonomy" id="2716417"/>
    <lineage>
        <taxon>Bacteria</taxon>
        <taxon>Bacillati</taxon>
        <taxon>Cyanobacteriota</taxon>
        <taxon>Cyanophyceae</taxon>
        <taxon>Pseudanabaenales</taxon>
        <taxon>Pseudanabaenaceae</taxon>
        <taxon>Tumidithrix</taxon>
        <taxon>Tumidithrix elongata</taxon>
    </lineage>
</organism>
<accession>A0AAW9Q7E8</accession>
<evidence type="ECO:0000313" key="1">
    <source>
        <dbReference type="EMBL" id="MEE3719123.1"/>
    </source>
</evidence>
<keyword evidence="2" id="KW-1185">Reference proteome</keyword>
<sequence>MLSWRMIGAVSAIAFLISLTQTFSVDSIRANSTATHSFPLPQSQFDATIWRDLALIDKEPHPRLIMAEDLVRTRSLDGLSRQQVLELLGTPTITGNLLSAYPGAYEYWLSPDTRSSYAVIDAVGRMMQFTNNLEIRFDTKGIVSSYAIVTKAAPFSQPPSQFNSRVWKELSMIAEYPYPRLSMADDLVRTRRLEGLSRQQVLVLLGNPTPSNYFKDRDFKDRYDLIYWLGDSRSGSVAVSLNGRTINFAAVLLIKFDAKGIVSKYAIYRD</sequence>
<gene>
    <name evidence="1" type="ORF">V2H45_20470</name>
</gene>
<proteinExistence type="predicted"/>
<dbReference type="EMBL" id="JAZBJZ010000113">
    <property type="protein sequence ID" value="MEE3719123.1"/>
    <property type="molecule type" value="Genomic_DNA"/>
</dbReference>
<dbReference type="RefSeq" id="WP_330485559.1">
    <property type="nucleotide sequence ID" value="NZ_JAZBJZ010000113.1"/>
</dbReference>
<comment type="caution">
    <text evidence="1">The sequence shown here is derived from an EMBL/GenBank/DDBJ whole genome shotgun (WGS) entry which is preliminary data.</text>
</comment>
<evidence type="ECO:0008006" key="3">
    <source>
        <dbReference type="Google" id="ProtNLM"/>
    </source>
</evidence>